<dbReference type="PIRSF" id="PIRSF005588">
    <property type="entry name" value="DAD"/>
    <property type="match status" value="1"/>
</dbReference>
<feature type="transmembrane region" description="Helical" evidence="8">
    <location>
        <begin position="68"/>
        <end position="86"/>
    </location>
</feature>
<name>A0A167J4E4_CALVF</name>
<protein>
    <recommendedName>
        <fullName evidence="8">Dolichyl-diphosphooligosaccharide--protein glycosyltransferase subunit OST2</fullName>
        <shortName evidence="8">Oligosaccharyl transferase subunit OST2</shortName>
    </recommendedName>
</protein>
<organism evidence="9 10">
    <name type="scientific">Calocera viscosa (strain TUFC12733)</name>
    <dbReference type="NCBI Taxonomy" id="1330018"/>
    <lineage>
        <taxon>Eukaryota</taxon>
        <taxon>Fungi</taxon>
        <taxon>Dikarya</taxon>
        <taxon>Basidiomycota</taxon>
        <taxon>Agaricomycotina</taxon>
        <taxon>Dacrymycetes</taxon>
        <taxon>Dacrymycetales</taxon>
        <taxon>Dacrymycetaceae</taxon>
        <taxon>Calocera</taxon>
    </lineage>
</organism>
<feature type="transmembrane region" description="Helical" evidence="8">
    <location>
        <begin position="106"/>
        <end position="125"/>
    </location>
</feature>
<evidence type="ECO:0000256" key="1">
    <source>
        <dbReference type="ARBA" id="ARBA00004477"/>
    </source>
</evidence>
<dbReference type="PANTHER" id="PTHR10705:SF0">
    <property type="entry name" value="DOLICHYL-DIPHOSPHOOLIGOSACCHARIDE--PROTEIN GLYCOSYLTRANSFERASE SUBUNIT DAD1"/>
    <property type="match status" value="1"/>
</dbReference>
<gene>
    <name evidence="9" type="ORF">CALVIDRAFT_546728</name>
</gene>
<keyword evidence="5 8" id="KW-0256">Endoplasmic reticulum</keyword>
<evidence type="ECO:0000256" key="2">
    <source>
        <dbReference type="ARBA" id="ARBA00004922"/>
    </source>
</evidence>
<reference evidence="9 10" key="1">
    <citation type="journal article" date="2016" name="Mol. Biol. Evol.">
        <title>Comparative Genomics of Early-Diverging Mushroom-Forming Fungi Provides Insights into the Origins of Lignocellulose Decay Capabilities.</title>
        <authorList>
            <person name="Nagy L.G."/>
            <person name="Riley R."/>
            <person name="Tritt A."/>
            <person name="Adam C."/>
            <person name="Daum C."/>
            <person name="Floudas D."/>
            <person name="Sun H."/>
            <person name="Yadav J.S."/>
            <person name="Pangilinan J."/>
            <person name="Larsson K.H."/>
            <person name="Matsuura K."/>
            <person name="Barry K."/>
            <person name="Labutti K."/>
            <person name="Kuo R."/>
            <person name="Ohm R.A."/>
            <person name="Bhattacharya S.S."/>
            <person name="Shirouzu T."/>
            <person name="Yoshinaga Y."/>
            <person name="Martin F.M."/>
            <person name="Grigoriev I.V."/>
            <person name="Hibbett D.S."/>
        </authorList>
    </citation>
    <scope>NUCLEOTIDE SEQUENCE [LARGE SCALE GENOMIC DNA]</scope>
    <source>
        <strain evidence="9 10">TUFC12733</strain>
    </source>
</reference>
<proteinExistence type="inferred from homology"/>
<sequence length="126" mass="13736">MAPPKKVSTTASSSTSAITSALQDLVQSYKENTPKRVKIIDAFLLFIVLSGVAQFVYCALITNYPFNAFLAGFGSSIGQFVLTAAFRAQVNPATRSQFTIISPERAFADFCFGSIVLHFFVYNFLG</sequence>
<dbReference type="PANTHER" id="PTHR10705">
    <property type="entry name" value="DOLICHYL-DIPHOSPHOOLIGOSACCHARIDE--PROTEIN GLYCOSYLTRANSFERASE SUBUNIT DAD1"/>
    <property type="match status" value="1"/>
</dbReference>
<dbReference type="AlphaFoldDB" id="A0A167J4E4"/>
<comment type="similarity">
    <text evidence="3 8">Belongs to the DAD/OST2 family.</text>
</comment>
<dbReference type="OrthoDB" id="445566at2759"/>
<evidence type="ECO:0000256" key="5">
    <source>
        <dbReference type="ARBA" id="ARBA00022824"/>
    </source>
</evidence>
<evidence type="ECO:0000313" key="10">
    <source>
        <dbReference type="Proteomes" id="UP000076738"/>
    </source>
</evidence>
<comment type="pathway">
    <text evidence="2 8">Protein modification; protein glycosylation.</text>
</comment>
<comment type="subunit">
    <text evidence="8">Component of the oligosaccharyltransferase (OST) complex.</text>
</comment>
<accession>A0A167J4E4</accession>
<dbReference type="Proteomes" id="UP000076738">
    <property type="component" value="Unassembled WGS sequence"/>
</dbReference>
<dbReference type="GO" id="GO:0006487">
    <property type="term" value="P:protein N-linked glycosylation"/>
    <property type="evidence" value="ECO:0007669"/>
    <property type="project" value="TreeGrafter"/>
</dbReference>
<dbReference type="EMBL" id="KV417303">
    <property type="protein sequence ID" value="KZO93237.1"/>
    <property type="molecule type" value="Genomic_DNA"/>
</dbReference>
<comment type="function">
    <text evidence="8">Subunit of the oligosaccharyl transferase (OST) complex that catalyzes the initial transfer of a defined glycan (Glc(3)Man(9)GlcNAc(2) in eukaryotes) from the lipid carrier dolichol-pyrophosphate to an asparagine residue within an Asn-X-Ser/Thr consensus motif in nascent polypeptide chains, the first step in protein N-glycosylation. N-glycosylation occurs cotranslationally and the complex associates with the Sec61 complex at the channel-forming translocon complex that mediates protein translocation across the endoplasmic reticulum (ER). All subunits are required for a maximal enzyme activity.</text>
</comment>
<dbReference type="InterPro" id="IPR003038">
    <property type="entry name" value="DAD/Ost2"/>
</dbReference>
<dbReference type="GO" id="GO:0008250">
    <property type="term" value="C:oligosaccharyltransferase complex"/>
    <property type="evidence" value="ECO:0007669"/>
    <property type="project" value="InterPro"/>
</dbReference>
<keyword evidence="6 8" id="KW-1133">Transmembrane helix</keyword>
<keyword evidence="7 8" id="KW-0472">Membrane</keyword>
<dbReference type="Pfam" id="PF02109">
    <property type="entry name" value="DAD"/>
    <property type="match status" value="1"/>
</dbReference>
<evidence type="ECO:0000256" key="6">
    <source>
        <dbReference type="ARBA" id="ARBA00022989"/>
    </source>
</evidence>
<keyword evidence="4 8" id="KW-0812">Transmembrane</keyword>
<dbReference type="STRING" id="1330018.A0A167J4E4"/>
<evidence type="ECO:0000256" key="8">
    <source>
        <dbReference type="RuleBase" id="RU361136"/>
    </source>
</evidence>
<dbReference type="UniPathway" id="UPA00378"/>
<evidence type="ECO:0000256" key="7">
    <source>
        <dbReference type="ARBA" id="ARBA00023136"/>
    </source>
</evidence>
<feature type="transmembrane region" description="Helical" evidence="8">
    <location>
        <begin position="39"/>
        <end position="62"/>
    </location>
</feature>
<evidence type="ECO:0000256" key="3">
    <source>
        <dbReference type="ARBA" id="ARBA00009386"/>
    </source>
</evidence>
<evidence type="ECO:0000313" key="9">
    <source>
        <dbReference type="EMBL" id="KZO93237.1"/>
    </source>
</evidence>
<evidence type="ECO:0000256" key="4">
    <source>
        <dbReference type="ARBA" id="ARBA00022692"/>
    </source>
</evidence>
<comment type="subcellular location">
    <subcellularLocation>
        <location evidence="1 8">Endoplasmic reticulum membrane</location>
        <topology evidence="1 8">Multi-pass membrane protein</topology>
    </subcellularLocation>
</comment>
<keyword evidence="10" id="KW-1185">Reference proteome</keyword>